<feature type="region of interest" description="Disordered" evidence="1">
    <location>
        <begin position="575"/>
        <end position="596"/>
    </location>
</feature>
<sequence length="1400" mass="161673">MYAESQDPEPRNPLPNSTEQPTPGASVRNSHYVAWEPAPNPKSHFSIGDQGATASIIAYGQLILFRNFLGVEPAGFIALEQLYESIAATKFDHCRAERAKQLEWMSRNPLPIGETAFGLKFPSLEIGKELPRLSLLRYRWPRYQYRTDKWELDIHWMIHDGHLLQQCIVRNLEPSPLDIEFEFCNPGSSMVVRDLRFTPIVLHSGQYSSQACPDGCGWCLTKRLVMSRETILKRRHFYSPSRLHVHETEDSDGPHSRESAGVVVSVFLNGEPMRWKAATSTWSHRLEARTNNGICPSSNSMEVTVAYLRISEIDLANDCQSFRSPDPAINGGDNLNENILEAFEDTASPDKHIEFLMRRHLEHILSVCAIPVHQPHPKPSELGTAWFKPGPGVVPIALTCGDMSEHVIYTSSSFFAFMFLLEAARRLKRIHPADKYVSTMLARISTVCEGHMEWLKLAELDEGIFSLEYWPTGKTKDVRRSFLSELRMRSFDTSFHIKAGEFAKVYNGPDTKELARVVVGKVWECWVENLRLSDKRGVSVWPHYFPKLKEVAKEFRLSDQLWIWKALSIVEETKISPPSDPDSRKMGDSEQPRSFSPRDVQRGIVKRFTTRNPLIKQRTLAVTRSARRVRFTFHAQDTVLFYGEDWGFFDSETKSWSNLINLQKICVGNQTLEWDNALRYGLALMMAVRENSINGQHPRELIKSAFSRLINASGQNGFFPGKLEFETKESMQPQTGRDEIRFFNNSFQIPFILFMNAIPISKAYQGPWKTDYERPSIDELHNMRLKMESPIQLKTGKSDPNPNSEAASWLKKYLLLSPQNDPINTIDIYEEEWLYNYPEFFSSEKVMSQELFRSTLQRMQLSKYGSECSTITRGIEEYLLKLRQDPRLSEKETNYLPFAGWGAFDNISKTARKRFIWLYRADRGTALACYMSSPESSRYEISQYFDRHSQYEKLFSETVDKLLLRPRESKDAGIPERREETLPGRKEKQIVKCSISFYFTGDIFDKYWTCYSAEYPPVEAGSLLLPFFHLDQNTGRLWSQRKILELWLFDIVMNKVLEGATEIYQEIASEFGFRNDVFTISITDSEDYFSRDWLRLQHMLEAIELDLTESTKIMKRWENRDSDRDGQHPRWTEKDEWKYGDDVKYWTGVTNGKMRNLLDKMRALKVVIIQSQEHVRGDLSLRGAENIRFFTYVTVIFLPLSFSAGVMGMDGAPSGSLMVSMITYAIVSLALTFIALYNAAPVGKILRKVFKGYYQSFTDSTMQQSSLVRLSRISSRSSLDTDTLSTNEIGVGSEENLTLHPKPEEGYNAHFWFWFTYLVIELPARRVILGYDTLKDGSLIWKAFYHVPTAIVMMPPPEYVRPMHKIHNKMEEMRKRWDSEQTEAKKGGKPNERPDDRVRS</sequence>
<feature type="region of interest" description="Disordered" evidence="1">
    <location>
        <begin position="1371"/>
        <end position="1400"/>
    </location>
</feature>
<evidence type="ECO:0000256" key="2">
    <source>
        <dbReference type="SAM" id="Phobius"/>
    </source>
</evidence>
<feature type="compositionally biased region" description="Polar residues" evidence="1">
    <location>
        <begin position="14"/>
        <end position="27"/>
    </location>
</feature>
<feature type="region of interest" description="Disordered" evidence="1">
    <location>
        <begin position="1"/>
        <end position="27"/>
    </location>
</feature>
<organism evidence="3">
    <name type="scientific">Bionectria ochroleuca</name>
    <name type="common">Gliocladium roseum</name>
    <dbReference type="NCBI Taxonomy" id="29856"/>
    <lineage>
        <taxon>Eukaryota</taxon>
        <taxon>Fungi</taxon>
        <taxon>Dikarya</taxon>
        <taxon>Ascomycota</taxon>
        <taxon>Pezizomycotina</taxon>
        <taxon>Sordariomycetes</taxon>
        <taxon>Hypocreomycetidae</taxon>
        <taxon>Hypocreales</taxon>
        <taxon>Bionectriaceae</taxon>
        <taxon>Clonostachys</taxon>
    </lineage>
</organism>
<keyword evidence="2" id="KW-0472">Membrane</keyword>
<feature type="transmembrane region" description="Helical" evidence="2">
    <location>
        <begin position="1189"/>
        <end position="1209"/>
    </location>
</feature>
<feature type="compositionally biased region" description="Basic and acidic residues" evidence="1">
    <location>
        <begin position="581"/>
        <end position="591"/>
    </location>
</feature>
<keyword evidence="2" id="KW-0812">Transmembrane</keyword>
<keyword evidence="2" id="KW-1133">Transmembrane helix</keyword>
<accession>A0A0B7K025</accession>
<protein>
    <submittedName>
        <fullName evidence="3">Uncharacterized protein</fullName>
    </submittedName>
</protein>
<evidence type="ECO:0000256" key="1">
    <source>
        <dbReference type="SAM" id="MobiDB-lite"/>
    </source>
</evidence>
<dbReference type="Gene3D" id="1.20.58.340">
    <property type="entry name" value="Magnesium transport protein CorA, transmembrane region"/>
    <property type="match status" value="1"/>
</dbReference>
<dbReference type="EMBL" id="CDPU01000012">
    <property type="protein sequence ID" value="CEO48892.1"/>
    <property type="molecule type" value="Genomic_DNA"/>
</dbReference>
<feature type="transmembrane region" description="Helical" evidence="2">
    <location>
        <begin position="1221"/>
        <end position="1240"/>
    </location>
</feature>
<name>A0A0B7K025_BIOOC</name>
<gene>
    <name evidence="3" type="ORF">BN869_000004949_1</name>
</gene>
<evidence type="ECO:0000313" key="3">
    <source>
        <dbReference type="EMBL" id="CEO48892.1"/>
    </source>
</evidence>
<proteinExistence type="predicted"/>
<reference evidence="3" key="1">
    <citation type="submission" date="2015-01" db="EMBL/GenBank/DDBJ databases">
        <authorList>
            <person name="Durling Mikael"/>
        </authorList>
    </citation>
    <scope>NUCLEOTIDE SEQUENCE</scope>
</reference>